<dbReference type="Gene3D" id="3.90.550.10">
    <property type="entry name" value="Spore Coat Polysaccharide Biosynthesis Protein SpsA, Chain A"/>
    <property type="match status" value="1"/>
</dbReference>
<sequence>MPAVISADVFIPDPAPDLTGDFHSVETDPASQVPGSRVFTLGGLYCLSTTTPLEVEFTEILTKRRTVLYVQVKNDTFLFLPAGHYGAHYRLIAAPMSDIRIDMRRLNRFQKLGLYAAKALRLLQHPGRWISVAHGLLRRRANTAVGMRLATPKAHAVPTPVTTRPIERPVALPEHRSVSIIIPTKVRHDLLRACLDSLRRLEGVAFEMIIVDNGATNPDMCDLLTGAALRLNVRVIRHDIPFNFSRLCNLGAAEARHPYLLFLNDDIEAVDGTWLNAMLGFAARKDVGVVGARLLYASGDLQHAGVATNLIPGPGHPWRNAPENVWRTHPLLAEAGEVDAVTGACLLIRHDLFEELEGFDEVRFPITLNDIDLCLKARRKGLKVIYTPDATLLHKEGQSRRTEDRPEEQTRWEAELKAFVEAWPDYARQSVFYPLHLRRDTDTGTAI</sequence>
<dbReference type="SUPFAM" id="SSF53448">
    <property type="entry name" value="Nucleotide-diphospho-sugar transferases"/>
    <property type="match status" value="1"/>
</dbReference>
<proteinExistence type="predicted"/>
<dbReference type="PANTHER" id="PTHR43179">
    <property type="entry name" value="RHAMNOSYLTRANSFERASE WBBL"/>
    <property type="match status" value="1"/>
</dbReference>
<dbReference type="CDD" id="cd04186">
    <property type="entry name" value="GT_2_like_c"/>
    <property type="match status" value="1"/>
</dbReference>
<keyword evidence="3" id="KW-1185">Reference proteome</keyword>
<dbReference type="Pfam" id="PF00535">
    <property type="entry name" value="Glycos_transf_2"/>
    <property type="match status" value="1"/>
</dbReference>
<evidence type="ECO:0000313" key="2">
    <source>
        <dbReference type="EMBL" id="MDC7685173.1"/>
    </source>
</evidence>
<comment type="caution">
    <text evidence="2">The sequence shown here is derived from an EMBL/GenBank/DDBJ whole genome shotgun (WGS) entry which is preliminary data.</text>
</comment>
<gene>
    <name evidence="2" type="ORF">PQU92_17960</name>
</gene>
<accession>A0ABT5HYR8</accession>
<dbReference type="EMBL" id="JAQQKX010000022">
    <property type="protein sequence ID" value="MDC7685173.1"/>
    <property type="molecule type" value="Genomic_DNA"/>
</dbReference>
<reference evidence="2 3" key="1">
    <citation type="submission" date="2023-01" db="EMBL/GenBank/DDBJ databases">
        <title>Novel species of the genus Asticcacaulis isolated from rivers.</title>
        <authorList>
            <person name="Lu H."/>
        </authorList>
    </citation>
    <scope>NUCLEOTIDE SEQUENCE [LARGE SCALE GENOMIC DNA]</scope>
    <source>
        <strain evidence="2 3">BYS171W</strain>
    </source>
</reference>
<dbReference type="InterPro" id="IPR029044">
    <property type="entry name" value="Nucleotide-diphossugar_trans"/>
</dbReference>
<name>A0ABT5HYR8_9CAUL</name>
<dbReference type="InterPro" id="IPR001173">
    <property type="entry name" value="Glyco_trans_2-like"/>
</dbReference>
<evidence type="ECO:0000313" key="3">
    <source>
        <dbReference type="Proteomes" id="UP001214854"/>
    </source>
</evidence>
<evidence type="ECO:0000259" key="1">
    <source>
        <dbReference type="Pfam" id="PF00535"/>
    </source>
</evidence>
<protein>
    <submittedName>
        <fullName evidence="2">Glycosyltransferase family 2 protein</fullName>
    </submittedName>
</protein>
<feature type="domain" description="Glycosyltransferase 2-like" evidence="1">
    <location>
        <begin position="179"/>
        <end position="356"/>
    </location>
</feature>
<dbReference type="RefSeq" id="WP_272749678.1">
    <property type="nucleotide sequence ID" value="NZ_JAQQKX010000022.1"/>
</dbReference>
<organism evidence="2 3">
    <name type="scientific">Asticcacaulis aquaticus</name>
    <dbReference type="NCBI Taxonomy" id="2984212"/>
    <lineage>
        <taxon>Bacteria</taxon>
        <taxon>Pseudomonadati</taxon>
        <taxon>Pseudomonadota</taxon>
        <taxon>Alphaproteobacteria</taxon>
        <taxon>Caulobacterales</taxon>
        <taxon>Caulobacteraceae</taxon>
        <taxon>Asticcacaulis</taxon>
    </lineage>
</organism>
<dbReference type="PANTHER" id="PTHR43179:SF7">
    <property type="entry name" value="RHAMNOSYLTRANSFERASE WBBL"/>
    <property type="match status" value="1"/>
</dbReference>
<dbReference type="Proteomes" id="UP001214854">
    <property type="component" value="Unassembled WGS sequence"/>
</dbReference>